<feature type="region of interest" description="Disordered" evidence="1">
    <location>
        <begin position="509"/>
        <end position="550"/>
    </location>
</feature>
<dbReference type="Gene3D" id="1.10.340.70">
    <property type="match status" value="1"/>
</dbReference>
<dbReference type="Gene3D" id="3.30.420.10">
    <property type="entry name" value="Ribonuclease H-like superfamily/Ribonuclease H"/>
    <property type="match status" value="1"/>
</dbReference>
<dbReference type="Pfam" id="PF00078">
    <property type="entry name" value="RVT_1"/>
    <property type="match status" value="1"/>
</dbReference>
<dbReference type="SUPFAM" id="SSF56672">
    <property type="entry name" value="DNA/RNA polymerases"/>
    <property type="match status" value="1"/>
</dbReference>
<feature type="compositionally biased region" description="Acidic residues" evidence="1">
    <location>
        <begin position="37"/>
        <end position="48"/>
    </location>
</feature>
<evidence type="ECO:0000313" key="3">
    <source>
        <dbReference type="EMBL" id="OXA56382.1"/>
    </source>
</evidence>
<dbReference type="InterPro" id="IPR043502">
    <property type="entry name" value="DNA/RNA_pol_sf"/>
</dbReference>
<organism evidence="3 4">
    <name type="scientific">Folsomia candida</name>
    <name type="common">Springtail</name>
    <dbReference type="NCBI Taxonomy" id="158441"/>
    <lineage>
        <taxon>Eukaryota</taxon>
        <taxon>Metazoa</taxon>
        <taxon>Ecdysozoa</taxon>
        <taxon>Arthropoda</taxon>
        <taxon>Hexapoda</taxon>
        <taxon>Collembola</taxon>
        <taxon>Entomobryomorpha</taxon>
        <taxon>Isotomoidea</taxon>
        <taxon>Isotomidae</taxon>
        <taxon>Proisotominae</taxon>
        <taxon>Folsomia</taxon>
    </lineage>
</organism>
<dbReference type="InterPro" id="IPR001584">
    <property type="entry name" value="Integrase_cat-core"/>
</dbReference>
<dbReference type="OMA" id="WILRAKA"/>
<dbReference type="InterPro" id="IPR041588">
    <property type="entry name" value="Integrase_H2C2"/>
</dbReference>
<dbReference type="InterPro" id="IPR012337">
    <property type="entry name" value="RNaseH-like_sf"/>
</dbReference>
<dbReference type="Gene3D" id="3.30.70.270">
    <property type="match status" value="1"/>
</dbReference>
<dbReference type="PROSITE" id="PS50994">
    <property type="entry name" value="INTEGRASE"/>
    <property type="match status" value="1"/>
</dbReference>
<reference evidence="3 4" key="1">
    <citation type="submission" date="2015-12" db="EMBL/GenBank/DDBJ databases">
        <title>The genome of Folsomia candida.</title>
        <authorList>
            <person name="Faddeeva A."/>
            <person name="Derks M.F."/>
            <person name="Anvar Y."/>
            <person name="Smit S."/>
            <person name="Van Straalen N."/>
            <person name="Roelofs D."/>
        </authorList>
    </citation>
    <scope>NUCLEOTIDE SEQUENCE [LARGE SCALE GENOMIC DNA]</scope>
    <source>
        <strain evidence="3 4">VU population</strain>
        <tissue evidence="3">Whole body</tissue>
    </source>
</reference>
<comment type="caution">
    <text evidence="3">The sequence shown here is derived from an EMBL/GenBank/DDBJ whole genome shotgun (WGS) entry which is preliminary data.</text>
</comment>
<accession>A0A226EFR1</accession>
<dbReference type="GO" id="GO:0071897">
    <property type="term" value="P:DNA biosynthetic process"/>
    <property type="evidence" value="ECO:0007669"/>
    <property type="project" value="UniProtKB-ARBA"/>
</dbReference>
<dbReference type="PANTHER" id="PTHR47331:SF1">
    <property type="entry name" value="GAG-LIKE PROTEIN"/>
    <property type="match status" value="1"/>
</dbReference>
<dbReference type="CDD" id="cd01644">
    <property type="entry name" value="RT_pepA17"/>
    <property type="match status" value="1"/>
</dbReference>
<dbReference type="Proteomes" id="UP000198287">
    <property type="component" value="Unassembled WGS sequence"/>
</dbReference>
<sequence length="1817" mass="207333">MSGQDPPRKGNRERGPPKRYDPCPGSSKGHRDGRQEDLEDDGHTDEEETVRPSTSPPDPTANQSFLGKMLSYAPFRQKEKPPSPTPYTSSSSTRRRAEAEAELEQKMIAAENEVSELEQELELSEVKLISLQGEIATKTARLDSSHPLHEPNNLKTKRTVQRIENNVKVFKKQHQATIAAIDDDDEQYLGSDEDVDKELDAAAKRFERFKLTEPDHLPEQVKTTETSDNVLEMIAKTLEKLSEKSTTSSSTDKMIIRQTIGRNLPYFGGRAEDWPAFIASYNRTTDALSPKSLPEVIEVLEQRFGQKEHIIRVMVAKARQIQPVKEDKPKTMVEFGSAVMNLTATIKSLGEVHHLQNPLLLSDLEEKLPASLRAQWKEKLLESAKVGSLENFTEWVKFKAKVATLMTPPRLTDEKKDKWAEQQPRKKEAVYNATDPESKKEITKICNECKKNHWTNECKKFMELSVDQRWENVKSWRACFKCLSKGLSKEKCKRKKSCGVDGCNFDHHPLLHRPPRSREERGTPPPATDGPSSSSMNAGQGQTAGSAHHVRGKTSDMILMIVPVKIKGPKGVVSTHALLDNGSTLTLIDSDLAKQIGSSGRKTELCLQWIGSHSHMEDQSQTLTMEIQGVFPYAKWFEMKDVQTVQDFHCSSQTVIAEELKSKFPYLNQVPIEDMVNVQPRLLIGVNNTKLIVPQRSVKGVAQRGGSSDPAGLGHTWNNVGQRNERKSFGVKVPDCQPQKKEDERAQEILEKTVNLIPGQDRYEIGHLYKDEDPSLVNSKPMAESRLSCAEKKMDRNRAAGSAHVEKINEYIMKGYARKLDPCEVNNNEPKAWYLPHFVIDKPHKPGKYRLVFDATAKIHGKSLNDYLLTGPDLLNSLASVIIKFRQNQIGFSGDIRDMFHQVRVRKEDLASQRFLWRGWDREKKPDIYQMEVLIFGGTSSPTSTIFVTHKNADAHREEYPEAAVAIKTKHYMDDYLDSKSTVKDAIQIIQGVTEVHRRGGFEITGWVSNSEELIKLIPEEHRGERMKNFDSDAGNKVERVLGLHWDTTEDCWSFPINFKKMQSQVINGETHPTKRQILGVVMSIFDPIGLIAHYTVKGKMLLQAVWRSGYGWDDEITGECLDNWKIWIQELESIKNLKIPRCYATFNCEESEVELHVFCDASELAYAAAAYFRIDNGRTIETSLVMAKSRVAPLKSISIPRMELMAAVMGTRLGFTVKKELEFETKRTVYWSDNKTVLCWIRAVDTRRYKQFVAHRVGEILESTEGSDWKWVPTLENVADDATRNTPSDLTSNARWFRGPEFLCQEKETWPAEGSGPLNRDEDESEDIEVKTGFLGLVRESDTYLPNSDRFNFMKLLRITAYMLRFIERVKNPATSVKYRQAVTPTELAAAEKIWWRKCQKDSFPTEVQLLQDNVDLWKSKQANHSRLLRLSPIMDEDGIIRLRGRIDQALCIGWDTKQPVILDDKHPFVIRMIDYYHRAHQHQGQEAVFNDLRRRYWILGMRSAVKKSWIRCNRCKLNRAKPSFPEMGALPPCRVAAYEAPFTYTGLDYFGPVEVIVGRSVQKRWVALFVCMTSRAIHVEIARRIDTDEAINALRKFMSIRGQPRCILSDNGTNFRGADGELKKAIVEWKHQQIEEFLLPKGVEWKFIPPQSPHMGGNWERMVKTVLKNSLRCRKPTDEVFEVYVKEAADIVNSSPLSHVSTDADDPRSLTANDLLRPGSGNVETPGKFIETDHYSKEKCKHAQILVQHFWDRWIQECLPAKVNRKKWHEQKNPDQAHPGEDGQVRAVTVKIAGKEYRRPVVKICRLDLTDFGKD</sequence>
<feature type="domain" description="Integrase catalytic" evidence="2">
    <location>
        <begin position="1539"/>
        <end position="1717"/>
    </location>
</feature>
<name>A0A226EFR1_FOLCA</name>
<evidence type="ECO:0000259" key="2">
    <source>
        <dbReference type="PROSITE" id="PS50994"/>
    </source>
</evidence>
<dbReference type="InterPro" id="IPR043128">
    <property type="entry name" value="Rev_trsase/Diguanyl_cyclase"/>
</dbReference>
<dbReference type="InterPro" id="IPR036397">
    <property type="entry name" value="RNaseH_sf"/>
</dbReference>
<dbReference type="InterPro" id="IPR000477">
    <property type="entry name" value="RT_dom"/>
</dbReference>
<feature type="region of interest" description="Disordered" evidence="1">
    <location>
        <begin position="413"/>
        <end position="434"/>
    </location>
</feature>
<dbReference type="Pfam" id="PF03564">
    <property type="entry name" value="DUF1759"/>
    <property type="match status" value="1"/>
</dbReference>
<dbReference type="STRING" id="158441.A0A226EFR1"/>
<dbReference type="PANTHER" id="PTHR47331">
    <property type="entry name" value="PHD-TYPE DOMAIN-CONTAINING PROTEIN"/>
    <property type="match status" value="1"/>
</dbReference>
<dbReference type="GO" id="GO:0003676">
    <property type="term" value="F:nucleic acid binding"/>
    <property type="evidence" value="ECO:0007669"/>
    <property type="project" value="InterPro"/>
</dbReference>
<dbReference type="InterPro" id="IPR008042">
    <property type="entry name" value="Retrotrans_Pao"/>
</dbReference>
<feature type="compositionally biased region" description="Basic and acidic residues" evidence="1">
    <location>
        <begin position="413"/>
        <end position="429"/>
    </location>
</feature>
<proteinExistence type="predicted"/>
<dbReference type="GO" id="GO:0015074">
    <property type="term" value="P:DNA integration"/>
    <property type="evidence" value="ECO:0007669"/>
    <property type="project" value="InterPro"/>
</dbReference>
<keyword evidence="4" id="KW-1185">Reference proteome</keyword>
<dbReference type="EMBL" id="LNIX01000004">
    <property type="protein sequence ID" value="OXA56382.1"/>
    <property type="molecule type" value="Genomic_DNA"/>
</dbReference>
<dbReference type="Gene3D" id="3.10.10.10">
    <property type="entry name" value="HIV Type 1 Reverse Transcriptase, subunit A, domain 1"/>
    <property type="match status" value="1"/>
</dbReference>
<evidence type="ECO:0000313" key="4">
    <source>
        <dbReference type="Proteomes" id="UP000198287"/>
    </source>
</evidence>
<feature type="region of interest" description="Disordered" evidence="1">
    <location>
        <begin position="1"/>
        <end position="102"/>
    </location>
</feature>
<dbReference type="InterPro" id="IPR040676">
    <property type="entry name" value="DUF5641"/>
</dbReference>
<dbReference type="Pfam" id="PF18701">
    <property type="entry name" value="DUF5641"/>
    <property type="match status" value="1"/>
</dbReference>
<dbReference type="GO" id="GO:0042575">
    <property type="term" value="C:DNA polymerase complex"/>
    <property type="evidence" value="ECO:0007669"/>
    <property type="project" value="UniProtKB-ARBA"/>
</dbReference>
<dbReference type="SUPFAM" id="SSF53098">
    <property type="entry name" value="Ribonuclease H-like"/>
    <property type="match status" value="1"/>
</dbReference>
<protein>
    <submittedName>
        <fullName evidence="3">Transposon Tf2-6 polyprotein</fullName>
    </submittedName>
</protein>
<feature type="compositionally biased region" description="Basic and acidic residues" evidence="1">
    <location>
        <begin position="1"/>
        <end position="21"/>
    </location>
</feature>
<dbReference type="InterPro" id="IPR005312">
    <property type="entry name" value="DUF1759"/>
</dbReference>
<gene>
    <name evidence="3" type="ORF">Fcan01_08806</name>
</gene>
<dbReference type="Pfam" id="PF17921">
    <property type="entry name" value="Integrase_H2C2"/>
    <property type="match status" value="1"/>
</dbReference>
<evidence type="ECO:0000256" key="1">
    <source>
        <dbReference type="SAM" id="MobiDB-lite"/>
    </source>
</evidence>
<feature type="compositionally biased region" description="Polar residues" evidence="1">
    <location>
        <begin position="530"/>
        <end position="545"/>
    </location>
</feature>
<dbReference type="Pfam" id="PF05380">
    <property type="entry name" value="Peptidase_A17"/>
    <property type="match status" value="1"/>
</dbReference>
<dbReference type="OrthoDB" id="8064889at2759"/>